<dbReference type="Proteomes" id="UP001642482">
    <property type="component" value="Unassembled WGS sequence"/>
</dbReference>
<gene>
    <name evidence="2" type="ORF">SEUCBS140593_003545</name>
</gene>
<comment type="caution">
    <text evidence="2">The sequence shown here is derived from an EMBL/GenBank/DDBJ whole genome shotgun (WGS) entry which is preliminary data.</text>
</comment>
<dbReference type="Pfam" id="PF00069">
    <property type="entry name" value="Pkinase"/>
    <property type="match status" value="1"/>
</dbReference>
<accession>A0ABP0BFL5</accession>
<feature type="domain" description="Protein kinase" evidence="1">
    <location>
        <begin position="150"/>
        <end position="457"/>
    </location>
</feature>
<dbReference type="PROSITE" id="PS50011">
    <property type="entry name" value="PROTEIN_KINASE_DOM"/>
    <property type="match status" value="1"/>
</dbReference>
<reference evidence="2 3" key="1">
    <citation type="submission" date="2024-01" db="EMBL/GenBank/DDBJ databases">
        <authorList>
            <person name="Allen C."/>
            <person name="Tagirdzhanova G."/>
        </authorList>
    </citation>
    <scope>NUCLEOTIDE SEQUENCE [LARGE SCALE GENOMIC DNA]</scope>
</reference>
<organism evidence="2 3">
    <name type="scientific">Sporothrix eucalyptigena</name>
    <dbReference type="NCBI Taxonomy" id="1812306"/>
    <lineage>
        <taxon>Eukaryota</taxon>
        <taxon>Fungi</taxon>
        <taxon>Dikarya</taxon>
        <taxon>Ascomycota</taxon>
        <taxon>Pezizomycotina</taxon>
        <taxon>Sordariomycetes</taxon>
        <taxon>Sordariomycetidae</taxon>
        <taxon>Ophiostomatales</taxon>
        <taxon>Ophiostomataceae</taxon>
        <taxon>Sporothrix</taxon>
    </lineage>
</organism>
<dbReference type="PANTHER" id="PTHR44329">
    <property type="entry name" value="SERINE/THREONINE-PROTEIN KINASE TNNI3K-RELATED"/>
    <property type="match status" value="1"/>
</dbReference>
<dbReference type="InterPro" id="IPR011009">
    <property type="entry name" value="Kinase-like_dom_sf"/>
</dbReference>
<evidence type="ECO:0000259" key="1">
    <source>
        <dbReference type="PROSITE" id="PS50011"/>
    </source>
</evidence>
<dbReference type="InterPro" id="IPR051681">
    <property type="entry name" value="Ser/Thr_Kinases-Pseudokinases"/>
</dbReference>
<dbReference type="SUPFAM" id="SSF56112">
    <property type="entry name" value="Protein kinase-like (PK-like)"/>
    <property type="match status" value="1"/>
</dbReference>
<dbReference type="PANTHER" id="PTHR44329:SF140">
    <property type="entry name" value="INACTIVE PROTEIN TYROSINE KINASE PTKL"/>
    <property type="match status" value="1"/>
</dbReference>
<name>A0ABP0BFL5_9PEZI</name>
<dbReference type="Gene3D" id="1.10.510.10">
    <property type="entry name" value="Transferase(Phosphotransferase) domain 1"/>
    <property type="match status" value="1"/>
</dbReference>
<dbReference type="InterPro" id="IPR000719">
    <property type="entry name" value="Prot_kinase_dom"/>
</dbReference>
<dbReference type="SMART" id="SM00220">
    <property type="entry name" value="S_TKc"/>
    <property type="match status" value="1"/>
</dbReference>
<dbReference type="EMBL" id="CAWUHD010000027">
    <property type="protein sequence ID" value="CAK7218433.1"/>
    <property type="molecule type" value="Genomic_DNA"/>
</dbReference>
<proteinExistence type="predicted"/>
<evidence type="ECO:0000313" key="3">
    <source>
        <dbReference type="Proteomes" id="UP001642482"/>
    </source>
</evidence>
<sequence>MDFSPHCIWGDEDETVVYAQVIGQGKAVIFRFFRDPNASRQSLAARVVNYYHRNEDPAAPSGFETRDGLREFIWSAIAAVWNECVKEPQTSEPGTLIDLSSDDNGEITWRAFFEPLFDRYIDLLRHITADDLMPRGGQIAVPIVDVSELTILSSLGGKGCSMKVQLQKSLGENSIFVFKGVDFQTYLQLYDENDEFLDAFVESWRRSSRLIATMAPHPNIQTPPQFLVSTRDPKTRKAVLVGHLSPYLPRGDLAGVLEDANTKGTLIPLQRKAKWCLQLARTVDHTHNMLHTYHMDIKPGNILVDEADNIQLIDWEQSGAPATTLAPEADGTWDVHQTSSKLVYTKYDGPGRRNMPVGGGTQTFHTWNVFPVWQQTCPKATELAEVFALGRTMWMILTQMSGVDFNNINHPDEIQVTWPNRDELPPVWVDMVVKYMERDPNSRPAIADVITFWEGEFHRRNK</sequence>
<protein>
    <recommendedName>
        <fullName evidence="1">Protein kinase domain-containing protein</fullName>
    </recommendedName>
</protein>
<keyword evidence="3" id="KW-1185">Reference proteome</keyword>
<evidence type="ECO:0000313" key="2">
    <source>
        <dbReference type="EMBL" id="CAK7218433.1"/>
    </source>
</evidence>